<name>A0A2P1PVH6_9GAMM</name>
<organism evidence="1 2">
    <name type="scientific">Ahniella affigens</name>
    <dbReference type="NCBI Taxonomy" id="2021234"/>
    <lineage>
        <taxon>Bacteria</taxon>
        <taxon>Pseudomonadati</taxon>
        <taxon>Pseudomonadota</taxon>
        <taxon>Gammaproteobacteria</taxon>
        <taxon>Lysobacterales</taxon>
        <taxon>Rhodanobacteraceae</taxon>
        <taxon>Ahniella</taxon>
    </lineage>
</organism>
<dbReference type="AlphaFoldDB" id="A0A2P1PVH6"/>
<dbReference type="Proteomes" id="UP000241074">
    <property type="component" value="Chromosome"/>
</dbReference>
<dbReference type="KEGG" id="xba:C7S18_17435"/>
<protein>
    <submittedName>
        <fullName evidence="1">Uncharacterized protein</fullName>
    </submittedName>
</protein>
<accession>A0A2P1PVH6</accession>
<dbReference type="EMBL" id="CP027860">
    <property type="protein sequence ID" value="AVP98851.1"/>
    <property type="molecule type" value="Genomic_DNA"/>
</dbReference>
<gene>
    <name evidence="1" type="ORF">C7S18_17435</name>
</gene>
<reference evidence="1 2" key="2">
    <citation type="submission" date="2018-03" db="EMBL/GenBank/DDBJ databases">
        <authorList>
            <person name="Keele B.F."/>
        </authorList>
    </citation>
    <scope>NUCLEOTIDE SEQUENCE [LARGE SCALE GENOMIC DNA]</scope>
    <source>
        <strain evidence="1 2">D13</strain>
    </source>
</reference>
<reference evidence="1 2" key="1">
    <citation type="submission" date="2018-03" db="EMBL/GenBank/DDBJ databases">
        <title>Ahniella affigens gen. nov., sp. nov., a gammaproteobacterium isolated from sandy soil near a stream.</title>
        <authorList>
            <person name="Ko Y."/>
            <person name="Kim J.-H."/>
        </authorList>
    </citation>
    <scope>NUCLEOTIDE SEQUENCE [LARGE SCALE GENOMIC DNA]</scope>
    <source>
        <strain evidence="1 2">D13</strain>
    </source>
</reference>
<sequence>MLLHDGSIQSWSRKDSQANARLIAVRRLRPDKTAIMSNARRLGKGFVAMAPELSGVRKRIQRGFRQFGAAAER</sequence>
<keyword evidence="2" id="KW-1185">Reference proteome</keyword>
<proteinExistence type="predicted"/>
<evidence type="ECO:0000313" key="1">
    <source>
        <dbReference type="EMBL" id="AVP98851.1"/>
    </source>
</evidence>
<evidence type="ECO:0000313" key="2">
    <source>
        <dbReference type="Proteomes" id="UP000241074"/>
    </source>
</evidence>